<evidence type="ECO:0000313" key="3">
    <source>
        <dbReference type="EMBL" id="JAS60420.1"/>
    </source>
</evidence>
<evidence type="ECO:0000256" key="2">
    <source>
        <dbReference type="SAM" id="SignalP"/>
    </source>
</evidence>
<reference evidence="3" key="1">
    <citation type="submission" date="2015-11" db="EMBL/GenBank/DDBJ databases">
        <title>De novo transcriptome assembly of four potential Pierce s Disease insect vectors from Arizona vineyards.</title>
        <authorList>
            <person name="Tassone E.E."/>
        </authorList>
    </citation>
    <scope>NUCLEOTIDE SEQUENCE</scope>
</reference>
<accession>A0A1B6GDD1</accession>
<organism evidence="3">
    <name type="scientific">Cuerna arida</name>
    <dbReference type="NCBI Taxonomy" id="1464854"/>
    <lineage>
        <taxon>Eukaryota</taxon>
        <taxon>Metazoa</taxon>
        <taxon>Ecdysozoa</taxon>
        <taxon>Arthropoda</taxon>
        <taxon>Hexapoda</taxon>
        <taxon>Insecta</taxon>
        <taxon>Pterygota</taxon>
        <taxon>Neoptera</taxon>
        <taxon>Paraneoptera</taxon>
        <taxon>Hemiptera</taxon>
        <taxon>Auchenorrhyncha</taxon>
        <taxon>Membracoidea</taxon>
        <taxon>Cicadellidae</taxon>
        <taxon>Cicadellinae</taxon>
        <taxon>Proconiini</taxon>
        <taxon>Cuerna</taxon>
    </lineage>
</organism>
<protein>
    <submittedName>
        <fullName evidence="3">Uncharacterized protein</fullName>
    </submittedName>
</protein>
<evidence type="ECO:0000256" key="1">
    <source>
        <dbReference type="SAM" id="MobiDB-lite"/>
    </source>
</evidence>
<feature type="region of interest" description="Disordered" evidence="1">
    <location>
        <begin position="92"/>
        <end position="126"/>
    </location>
</feature>
<name>A0A1B6GDD1_9HEMI</name>
<feature type="compositionally biased region" description="Basic and acidic residues" evidence="1">
    <location>
        <begin position="92"/>
        <end position="119"/>
    </location>
</feature>
<feature type="non-terminal residue" evidence="3">
    <location>
        <position position="250"/>
    </location>
</feature>
<dbReference type="EMBL" id="GECZ01009349">
    <property type="protein sequence ID" value="JAS60420.1"/>
    <property type="molecule type" value="Transcribed_RNA"/>
</dbReference>
<proteinExistence type="predicted"/>
<keyword evidence="2" id="KW-0732">Signal</keyword>
<feature type="signal peptide" evidence="2">
    <location>
        <begin position="1"/>
        <end position="21"/>
    </location>
</feature>
<gene>
    <name evidence="3" type="ORF">g.36467</name>
</gene>
<sequence length="250" mass="28754">MKHLAVIFINFFTFWMALVQTKPVPKYEFLPDGSNSTKEEYVRARRSIPEVDAVNPDYMNGEIPSGQEEHADPQQSISQLTLVDHVDNLFRSGKDEKRSQTMQEHEDRGDSLARQEKSAVEVLTSDEQEDCYKQQNIDTPGVEESVIKRHSLRGMPIIDMPQRLQPSFSRNGATGDRSWRCNNRIKQKDEITSLYSEPQKIVRIKSAKHGYRSKVDDAAKNTPKRVYKPTGILPQFPVYDEDIDFQPDPL</sequence>
<feature type="chain" id="PRO_5008583465" evidence="2">
    <location>
        <begin position="22"/>
        <end position="250"/>
    </location>
</feature>
<dbReference type="AlphaFoldDB" id="A0A1B6GDD1"/>